<dbReference type="Pfam" id="PF07099">
    <property type="entry name" value="DUF1361"/>
    <property type="match status" value="1"/>
</dbReference>
<dbReference type="AlphaFoldDB" id="A0A6B1DQ09"/>
<keyword evidence="1" id="KW-1133">Transmembrane helix</keyword>
<proteinExistence type="predicted"/>
<feature type="transmembrane region" description="Helical" evidence="1">
    <location>
        <begin position="138"/>
        <end position="157"/>
    </location>
</feature>
<feature type="transmembrane region" description="Helical" evidence="1">
    <location>
        <begin position="169"/>
        <end position="191"/>
    </location>
</feature>
<keyword evidence="1" id="KW-0472">Membrane</keyword>
<protein>
    <submittedName>
        <fullName evidence="2">DUF1361 domain-containing protein</fullName>
    </submittedName>
</protein>
<feature type="transmembrane region" description="Helical" evidence="1">
    <location>
        <begin position="39"/>
        <end position="59"/>
    </location>
</feature>
<keyword evidence="1" id="KW-0812">Transmembrane</keyword>
<evidence type="ECO:0000313" key="2">
    <source>
        <dbReference type="EMBL" id="MYD88913.1"/>
    </source>
</evidence>
<feature type="transmembrane region" description="Helical" evidence="1">
    <location>
        <begin position="65"/>
        <end position="86"/>
    </location>
</feature>
<feature type="transmembrane region" description="Helical" evidence="1">
    <location>
        <begin position="98"/>
        <end position="118"/>
    </location>
</feature>
<name>A0A6B1DQ09_9CHLR</name>
<dbReference type="InterPro" id="IPR009793">
    <property type="entry name" value="DUF1361"/>
</dbReference>
<dbReference type="EMBL" id="VXPY01000009">
    <property type="protein sequence ID" value="MYD88913.1"/>
    <property type="molecule type" value="Genomic_DNA"/>
</dbReference>
<gene>
    <name evidence="2" type="ORF">F4Y08_01040</name>
</gene>
<comment type="caution">
    <text evidence="2">The sequence shown here is derived from an EMBL/GenBank/DDBJ whole genome shotgun (WGS) entry which is preliminary data.</text>
</comment>
<evidence type="ECO:0000256" key="1">
    <source>
        <dbReference type="SAM" id="Phobius"/>
    </source>
</evidence>
<accession>A0A6B1DQ09</accession>
<sequence>MNTLVNPSRADGSLRAPRARPTKTAGLFVDLMHRRSVQIGLMLVLATFCCVLLVAFRVWRTGSITYLFLLWNLALAWVPMLISCLLNYGHDRNMRVPAGNLVLFGVWFLFFPNAPYIVTDLMHLSPRYPIPVWYDLMVIVFNAWTGFALAVCSLYQMQALIAKRFGRPWGWVLAAVTIPATGLGIYIGRFLDWNSWDIMLEPTAIVRHVVADLLNAPNDPTAVAVSILFSVLLGLTYGIARIAAGTDSPSNSDVRVM</sequence>
<organism evidence="2">
    <name type="scientific">Caldilineaceae bacterium SB0662_bin_9</name>
    <dbReference type="NCBI Taxonomy" id="2605258"/>
    <lineage>
        <taxon>Bacteria</taxon>
        <taxon>Bacillati</taxon>
        <taxon>Chloroflexota</taxon>
        <taxon>Caldilineae</taxon>
        <taxon>Caldilineales</taxon>
        <taxon>Caldilineaceae</taxon>
    </lineage>
</organism>
<feature type="transmembrane region" description="Helical" evidence="1">
    <location>
        <begin position="222"/>
        <end position="240"/>
    </location>
</feature>
<reference evidence="2" key="1">
    <citation type="submission" date="2019-09" db="EMBL/GenBank/DDBJ databases">
        <title>Characterisation of the sponge microbiome using genome-centric metagenomics.</title>
        <authorList>
            <person name="Engelberts J.P."/>
            <person name="Robbins S.J."/>
            <person name="De Goeij J.M."/>
            <person name="Aranda M."/>
            <person name="Bell S.C."/>
            <person name="Webster N.S."/>
        </authorList>
    </citation>
    <scope>NUCLEOTIDE SEQUENCE</scope>
    <source>
        <strain evidence="2">SB0662_bin_9</strain>
    </source>
</reference>